<gene>
    <name evidence="2" type="ORF">DFP72DRAFT_814028</name>
</gene>
<comment type="caution">
    <text evidence="2">The sequence shown here is derived from an EMBL/GenBank/DDBJ whole genome shotgun (WGS) entry which is preliminary data.</text>
</comment>
<dbReference type="PANTHER" id="PTHR38248:SF2">
    <property type="entry name" value="FUNK1 11"/>
    <property type="match status" value="1"/>
</dbReference>
<feature type="domain" description="Fungal-type protein kinase" evidence="1">
    <location>
        <begin position="2"/>
        <end position="162"/>
    </location>
</feature>
<dbReference type="InterPro" id="IPR011009">
    <property type="entry name" value="Kinase-like_dom_sf"/>
</dbReference>
<proteinExistence type="predicted"/>
<feature type="domain" description="Fungal-type protein kinase" evidence="1">
    <location>
        <begin position="177"/>
        <end position="307"/>
    </location>
</feature>
<evidence type="ECO:0000313" key="3">
    <source>
        <dbReference type="Proteomes" id="UP000521943"/>
    </source>
</evidence>
<dbReference type="Pfam" id="PF17667">
    <property type="entry name" value="Pkinase_fungal"/>
    <property type="match status" value="2"/>
</dbReference>
<organism evidence="2 3">
    <name type="scientific">Ephemerocybe angulata</name>
    <dbReference type="NCBI Taxonomy" id="980116"/>
    <lineage>
        <taxon>Eukaryota</taxon>
        <taxon>Fungi</taxon>
        <taxon>Dikarya</taxon>
        <taxon>Basidiomycota</taxon>
        <taxon>Agaricomycotina</taxon>
        <taxon>Agaricomycetes</taxon>
        <taxon>Agaricomycetidae</taxon>
        <taxon>Agaricales</taxon>
        <taxon>Agaricineae</taxon>
        <taxon>Psathyrellaceae</taxon>
        <taxon>Ephemerocybe</taxon>
    </lineage>
</organism>
<dbReference type="AlphaFoldDB" id="A0A8H6M5Y0"/>
<dbReference type="Proteomes" id="UP000521943">
    <property type="component" value="Unassembled WGS sequence"/>
</dbReference>
<keyword evidence="3" id="KW-1185">Reference proteome</keyword>
<accession>A0A8H6M5Y0</accession>
<sequence>MQQPNRNFVRVMIITERRFRFVHFDRSGLYVSMTFKLLNLHTEARTFVRLVLGLTSSDETVLGFDPSIKITKRVKGKIYGTIETVDEQGVRHANKLIEDEAPFIRNSIRGRGTTCWYAYDPVSRQRVVIKDSWRTEGRQPEGEYLKVAKGVDGVAEMLHYEDRLAETKHYRPVDVSKFHSFFNHIKSRVVMKHYGKPIFHFTSRAQALYALRDAIVGHHNLFLRRILHRDPTFHNILLGNAKDRGNRGVLIDLDMAIQALTEELAIGVDKRTGARRFQSVAILNSLRHLRPPAQDYLDDLESFLYIL</sequence>
<evidence type="ECO:0000259" key="1">
    <source>
        <dbReference type="Pfam" id="PF17667"/>
    </source>
</evidence>
<reference evidence="2 3" key="1">
    <citation type="submission" date="2020-07" db="EMBL/GenBank/DDBJ databases">
        <title>Comparative genomics of pyrophilous fungi reveals a link between fire events and developmental genes.</title>
        <authorList>
            <consortium name="DOE Joint Genome Institute"/>
            <person name="Steindorff A.S."/>
            <person name="Carver A."/>
            <person name="Calhoun S."/>
            <person name="Stillman K."/>
            <person name="Liu H."/>
            <person name="Lipzen A."/>
            <person name="Pangilinan J."/>
            <person name="Labutti K."/>
            <person name="Bruns T.D."/>
            <person name="Grigoriev I.V."/>
        </authorList>
    </citation>
    <scope>NUCLEOTIDE SEQUENCE [LARGE SCALE GENOMIC DNA]</scope>
    <source>
        <strain evidence="2 3">CBS 144469</strain>
    </source>
</reference>
<dbReference type="EMBL" id="JACGCI010000039">
    <property type="protein sequence ID" value="KAF6753366.1"/>
    <property type="molecule type" value="Genomic_DNA"/>
</dbReference>
<name>A0A8H6M5Y0_9AGAR</name>
<protein>
    <recommendedName>
        <fullName evidence="1">Fungal-type protein kinase domain-containing protein</fullName>
    </recommendedName>
</protein>
<dbReference type="InterPro" id="IPR040976">
    <property type="entry name" value="Pkinase_fungal"/>
</dbReference>
<feature type="non-terminal residue" evidence="2">
    <location>
        <position position="1"/>
    </location>
</feature>
<dbReference type="SUPFAM" id="SSF56112">
    <property type="entry name" value="Protein kinase-like (PK-like)"/>
    <property type="match status" value="1"/>
</dbReference>
<dbReference type="OrthoDB" id="3271139at2759"/>
<dbReference type="PANTHER" id="PTHR38248">
    <property type="entry name" value="FUNK1 6"/>
    <property type="match status" value="1"/>
</dbReference>
<evidence type="ECO:0000313" key="2">
    <source>
        <dbReference type="EMBL" id="KAF6753366.1"/>
    </source>
</evidence>